<dbReference type="InterPro" id="IPR009057">
    <property type="entry name" value="Homeodomain-like_sf"/>
</dbReference>
<dbReference type="InterPro" id="IPR050624">
    <property type="entry name" value="HTH-type_Tx_Regulator"/>
</dbReference>
<gene>
    <name evidence="4" type="ORF">FLB61_00885</name>
</gene>
<accession>A0ABS7L3R8</accession>
<keyword evidence="5" id="KW-1185">Reference proteome</keyword>
<dbReference type="SUPFAM" id="SSF46689">
    <property type="entry name" value="Homeodomain-like"/>
    <property type="match status" value="1"/>
</dbReference>
<dbReference type="RefSeq" id="WP_221919154.1">
    <property type="nucleotide sequence ID" value="NZ_CP173660.1"/>
</dbReference>
<reference evidence="4 5" key="1">
    <citation type="journal article" date="2020" name="New Microbes New Infect">
        <title>Sellimonas caecigallum sp. nov., description and genome sequence of a new member of the Sellimonas genus isolated from the cecum of feral chicken.</title>
        <authorList>
            <person name="Wongkuna S."/>
            <person name="Ghimire S."/>
            <person name="Antony L."/>
            <person name="Chankhamhaengdecha S."/>
            <person name="Janvilisri T."/>
            <person name="Scaria J."/>
        </authorList>
    </citation>
    <scope>NUCLEOTIDE SEQUENCE [LARGE SCALE GENOMIC DNA]</scope>
    <source>
        <strain evidence="4 5">SW451</strain>
    </source>
</reference>
<dbReference type="InterPro" id="IPR001647">
    <property type="entry name" value="HTH_TetR"/>
</dbReference>
<keyword evidence="1 2" id="KW-0238">DNA-binding</keyword>
<comment type="caution">
    <text evidence="4">The sequence shown here is derived from an EMBL/GenBank/DDBJ whole genome shotgun (WGS) entry which is preliminary data.</text>
</comment>
<evidence type="ECO:0000313" key="5">
    <source>
        <dbReference type="Proteomes" id="UP000779049"/>
    </source>
</evidence>
<feature type="DNA-binding region" description="H-T-H motif" evidence="2">
    <location>
        <begin position="37"/>
        <end position="56"/>
    </location>
</feature>
<evidence type="ECO:0000259" key="3">
    <source>
        <dbReference type="PROSITE" id="PS50977"/>
    </source>
</evidence>
<dbReference type="Gene3D" id="1.10.357.10">
    <property type="entry name" value="Tetracycline Repressor, domain 2"/>
    <property type="match status" value="1"/>
</dbReference>
<evidence type="ECO:0000313" key="4">
    <source>
        <dbReference type="EMBL" id="MBY0757670.1"/>
    </source>
</evidence>
<feature type="domain" description="HTH tetR-type" evidence="3">
    <location>
        <begin position="14"/>
        <end position="74"/>
    </location>
</feature>
<dbReference type="EMBL" id="VIRV01000001">
    <property type="protein sequence ID" value="MBY0757670.1"/>
    <property type="molecule type" value="Genomic_DNA"/>
</dbReference>
<protein>
    <submittedName>
        <fullName evidence="4">TetR/AcrR family transcriptional regulator</fullName>
    </submittedName>
</protein>
<sequence>MKNHMEKNLDLRVTKTYQSLFRAFAALLSEKKLEDITVNELCELAMIRRATFYKHFSDKFDFFTFFLKELQHSSMMRAAQTADPNDPCTFYISAIRSAFDFMEENACHLARALESGGILNLLMVLDQDELTSSLEHHLTERKKAGQPLPASPEILAQLFSGALFQVSRWWYTHRDVVDKEEVIAELSSLVRSFCSLCSHDS</sequence>
<evidence type="ECO:0000256" key="1">
    <source>
        <dbReference type="ARBA" id="ARBA00023125"/>
    </source>
</evidence>
<proteinExistence type="predicted"/>
<dbReference type="PROSITE" id="PS50977">
    <property type="entry name" value="HTH_TETR_2"/>
    <property type="match status" value="1"/>
</dbReference>
<dbReference type="PANTHER" id="PTHR43479">
    <property type="entry name" value="ACREF/ENVCD OPERON REPRESSOR-RELATED"/>
    <property type="match status" value="1"/>
</dbReference>
<name>A0ABS7L3R8_9FIRM</name>
<evidence type="ECO:0000256" key="2">
    <source>
        <dbReference type="PROSITE-ProRule" id="PRU00335"/>
    </source>
</evidence>
<organism evidence="4 5">
    <name type="scientific">Sellimonas caecigallum</name>
    <dbReference type="NCBI Taxonomy" id="2592333"/>
    <lineage>
        <taxon>Bacteria</taxon>
        <taxon>Bacillati</taxon>
        <taxon>Bacillota</taxon>
        <taxon>Clostridia</taxon>
        <taxon>Lachnospirales</taxon>
        <taxon>Lachnospiraceae</taxon>
        <taxon>Sellimonas</taxon>
    </lineage>
</organism>
<dbReference type="Proteomes" id="UP000779049">
    <property type="component" value="Unassembled WGS sequence"/>
</dbReference>
<dbReference type="PANTHER" id="PTHR43479:SF16">
    <property type="entry name" value="HTH TETR-TYPE DOMAIN-CONTAINING PROTEIN"/>
    <property type="match status" value="1"/>
</dbReference>